<dbReference type="EMBL" id="CAJNOR010000331">
    <property type="protein sequence ID" value="CAF0881938.1"/>
    <property type="molecule type" value="Genomic_DNA"/>
</dbReference>
<organism evidence="2 3">
    <name type="scientific">Adineta ricciae</name>
    <name type="common">Rotifer</name>
    <dbReference type="NCBI Taxonomy" id="249248"/>
    <lineage>
        <taxon>Eukaryota</taxon>
        <taxon>Metazoa</taxon>
        <taxon>Spiralia</taxon>
        <taxon>Gnathifera</taxon>
        <taxon>Rotifera</taxon>
        <taxon>Eurotatoria</taxon>
        <taxon>Bdelloidea</taxon>
        <taxon>Adinetida</taxon>
        <taxon>Adinetidae</taxon>
        <taxon>Adineta</taxon>
    </lineage>
</organism>
<dbReference type="Proteomes" id="UP000663852">
    <property type="component" value="Unassembled WGS sequence"/>
</dbReference>
<name>A0A813YBQ3_ADIRI</name>
<accession>A0A813YBQ3</accession>
<dbReference type="EMBL" id="CAJNOJ010000006">
    <property type="protein sequence ID" value="CAF0760066.1"/>
    <property type="molecule type" value="Genomic_DNA"/>
</dbReference>
<comment type="caution">
    <text evidence="2">The sequence shown here is derived from an EMBL/GenBank/DDBJ whole genome shotgun (WGS) entry which is preliminary data.</text>
</comment>
<dbReference type="AlphaFoldDB" id="A0A813YBQ3"/>
<dbReference type="Proteomes" id="UP000663828">
    <property type="component" value="Unassembled WGS sequence"/>
</dbReference>
<dbReference type="OrthoDB" id="9982398at2759"/>
<evidence type="ECO:0000313" key="3">
    <source>
        <dbReference type="Proteomes" id="UP000663828"/>
    </source>
</evidence>
<protein>
    <submittedName>
        <fullName evidence="2">Uncharacterized protein</fullName>
    </submittedName>
</protein>
<gene>
    <name evidence="1" type="ORF">EDS130_LOCUS2766</name>
    <name evidence="2" type="ORF">XAT740_LOCUS7047</name>
</gene>
<sequence>MSASGQVLHERARSLLALIDGLQIENDLASSRRTLEEWRTEMFSLINNIHLSTMNKLDSLTGRLNQLKQRHSAVLTQDIIPNLSKTVVERRKSLSDQEYNDLKTKITKIDTHLQIFGRLLTKITNDEKKLTEQVDVLKNIQRENTELSQLDKISTPSRRFLLHSSHSPYVAVSDNNQILIEDDDHLVFFDEERRINEIPWQKQNDDAFIGSIKDIVYSNYLEQFCVLSSVSFFTIDPRMSTLDRSEQIKPSTGKQHTLMNCYICWYIRLGSHFQSIACLPNASDAFFALTTSGSRTNIERWSFLSGSLVKRWYHDIFESDDRLISCIRANDTCLAICIKQQRTERHSHQTNEHWRVDVFDFTLVRMYRGINLKSGGLGMYITPFDDRSWLVINGNDVWLLGEQGECVEERHVHNREQVHNIIVRDEDIHGQRQFIVKMGQPAELRVIYNHSRLYCILVHTHSSHERFIQLSNLTWGKNCYKIGVARFRKVQKSDDDFDIPQLSYYVNLWTRVLIAIRNSVSSYDFISNNDILLIVPAPTFVFREKLSTLLNSSSYDAQYPFIVVHEQHEGNAYVLNGQALNLVRHTELMDQCLRHLHPTARERHLWKCVQGALHEKYLDNPCKNDQCYIQYHEDHITLAHIKNGYCYGDYLHTCRSIALLYPTSLGDFITLEFFRYRLKAKSSQDLL</sequence>
<evidence type="ECO:0000313" key="2">
    <source>
        <dbReference type="EMBL" id="CAF0881938.1"/>
    </source>
</evidence>
<keyword evidence="3" id="KW-1185">Reference proteome</keyword>
<proteinExistence type="predicted"/>
<evidence type="ECO:0000313" key="1">
    <source>
        <dbReference type="EMBL" id="CAF0760066.1"/>
    </source>
</evidence>
<reference evidence="2" key="1">
    <citation type="submission" date="2021-02" db="EMBL/GenBank/DDBJ databases">
        <authorList>
            <person name="Nowell W R."/>
        </authorList>
    </citation>
    <scope>NUCLEOTIDE SEQUENCE</scope>
</reference>